<keyword evidence="5 8" id="KW-0521">NADP</keyword>
<comment type="function">
    <text evidence="7 8">Key enzyme in folate metabolism. Catalyzes an essential reaction for de novo glycine and purine synthesis, and for DNA precursor synthesis.</text>
</comment>
<keyword evidence="12" id="KW-1185">Reference proteome</keyword>
<dbReference type="GO" id="GO:0046452">
    <property type="term" value="P:dihydrofolate metabolic process"/>
    <property type="evidence" value="ECO:0007669"/>
    <property type="project" value="TreeGrafter"/>
</dbReference>
<dbReference type="GO" id="GO:0005829">
    <property type="term" value="C:cytosol"/>
    <property type="evidence" value="ECO:0007669"/>
    <property type="project" value="TreeGrafter"/>
</dbReference>
<evidence type="ECO:0000256" key="7">
    <source>
        <dbReference type="ARBA" id="ARBA00025067"/>
    </source>
</evidence>
<dbReference type="GO" id="GO:0004146">
    <property type="term" value="F:dihydrofolate reductase activity"/>
    <property type="evidence" value="ECO:0007669"/>
    <property type="project" value="UniProtKB-EC"/>
</dbReference>
<dbReference type="FunFam" id="3.40.430.10:FF:000001">
    <property type="entry name" value="Dihydrofolate reductase"/>
    <property type="match status" value="1"/>
</dbReference>
<dbReference type="PROSITE" id="PS51330">
    <property type="entry name" value="DHFR_2"/>
    <property type="match status" value="1"/>
</dbReference>
<dbReference type="RefSeq" id="WP_193952477.1">
    <property type="nucleotide sequence ID" value="NZ_JADEYS010000005.1"/>
</dbReference>
<reference evidence="11" key="1">
    <citation type="submission" date="2020-10" db="EMBL/GenBank/DDBJ databases">
        <title>Bacterium isolated from coastal waters sediment.</title>
        <authorList>
            <person name="Chen R.-J."/>
            <person name="Lu D.-C."/>
            <person name="Zhu K.-L."/>
            <person name="Du Z.-J."/>
        </authorList>
    </citation>
    <scope>NUCLEOTIDE SEQUENCE</scope>
    <source>
        <strain evidence="11">N1Y112</strain>
    </source>
</reference>
<dbReference type="InterPro" id="IPR012259">
    <property type="entry name" value="DHFR"/>
</dbReference>
<gene>
    <name evidence="11" type="primary">folA</name>
    <name evidence="11" type="ORF">IOQ59_06545</name>
</gene>
<comment type="pathway">
    <text evidence="1 8">Cofactor biosynthesis; tetrahydrofolate biosynthesis; 5,6,7,8-tetrahydrofolate from 7,8-dihydrofolate: step 1/1.</text>
</comment>
<organism evidence="11 12">
    <name type="scientific">Pontibacterium sinense</name>
    <dbReference type="NCBI Taxonomy" id="2781979"/>
    <lineage>
        <taxon>Bacteria</taxon>
        <taxon>Pseudomonadati</taxon>
        <taxon>Pseudomonadota</taxon>
        <taxon>Gammaproteobacteria</taxon>
        <taxon>Oceanospirillales</taxon>
        <taxon>Oceanospirillaceae</taxon>
        <taxon>Pontibacterium</taxon>
    </lineage>
</organism>
<proteinExistence type="inferred from homology"/>
<evidence type="ECO:0000256" key="8">
    <source>
        <dbReference type="PIRNR" id="PIRNR000194"/>
    </source>
</evidence>
<dbReference type="PANTHER" id="PTHR48069:SF3">
    <property type="entry name" value="DIHYDROFOLATE REDUCTASE"/>
    <property type="match status" value="1"/>
</dbReference>
<dbReference type="CDD" id="cd00209">
    <property type="entry name" value="DHFR"/>
    <property type="match status" value="1"/>
</dbReference>
<dbReference type="InterPro" id="IPR001796">
    <property type="entry name" value="DHFR_dom"/>
</dbReference>
<evidence type="ECO:0000256" key="6">
    <source>
        <dbReference type="ARBA" id="ARBA00023002"/>
    </source>
</evidence>
<dbReference type="PROSITE" id="PS00075">
    <property type="entry name" value="DHFR_1"/>
    <property type="match status" value="1"/>
</dbReference>
<dbReference type="EC" id="1.5.1.3" evidence="3 8"/>
<keyword evidence="4 8" id="KW-0554">One-carbon metabolism</keyword>
<dbReference type="NCBIfam" id="NF008037">
    <property type="entry name" value="PRK10769.1"/>
    <property type="match status" value="1"/>
</dbReference>
<dbReference type="GO" id="GO:0006730">
    <property type="term" value="P:one-carbon metabolic process"/>
    <property type="evidence" value="ECO:0007669"/>
    <property type="project" value="UniProtKB-KW"/>
</dbReference>
<dbReference type="GO" id="GO:0046654">
    <property type="term" value="P:tetrahydrofolate biosynthetic process"/>
    <property type="evidence" value="ECO:0007669"/>
    <property type="project" value="UniProtKB-UniPathway"/>
</dbReference>
<keyword evidence="6 8" id="KW-0560">Oxidoreductase</keyword>
<evidence type="ECO:0000256" key="9">
    <source>
        <dbReference type="RuleBase" id="RU004474"/>
    </source>
</evidence>
<comment type="caution">
    <text evidence="11">The sequence shown here is derived from an EMBL/GenBank/DDBJ whole genome shotgun (WGS) entry which is preliminary data.</text>
</comment>
<sequence>MRLAIIVAQAENRVIGINNKLPWHLPEDLRYFKQVTMSKPIIMGRKTYESIGRPLPGRTNIVISRQAGYTPEGVKVVPSLESAIELAESICVIDGAEEAMVIGGAQIYEQALLRADRLYLTQVHSSVEGDAWFPVIAMEQWQEVGREDFTAKEPNPYDYSFIVLDRV</sequence>
<dbReference type="PANTHER" id="PTHR48069">
    <property type="entry name" value="DIHYDROFOLATE REDUCTASE"/>
    <property type="match status" value="1"/>
</dbReference>
<accession>A0A8J7FC07</accession>
<evidence type="ECO:0000256" key="2">
    <source>
        <dbReference type="ARBA" id="ARBA00009539"/>
    </source>
</evidence>
<dbReference type="Proteomes" id="UP000640333">
    <property type="component" value="Unassembled WGS sequence"/>
</dbReference>
<dbReference type="InterPro" id="IPR017925">
    <property type="entry name" value="DHFR_CS"/>
</dbReference>
<dbReference type="Gene3D" id="3.40.430.10">
    <property type="entry name" value="Dihydrofolate Reductase, subunit A"/>
    <property type="match status" value="1"/>
</dbReference>
<dbReference type="GO" id="GO:0046655">
    <property type="term" value="P:folic acid metabolic process"/>
    <property type="evidence" value="ECO:0007669"/>
    <property type="project" value="TreeGrafter"/>
</dbReference>
<evidence type="ECO:0000256" key="5">
    <source>
        <dbReference type="ARBA" id="ARBA00022857"/>
    </source>
</evidence>
<dbReference type="PRINTS" id="PR00070">
    <property type="entry name" value="DHFR"/>
</dbReference>
<evidence type="ECO:0000313" key="11">
    <source>
        <dbReference type="EMBL" id="MBE9396921.1"/>
    </source>
</evidence>
<dbReference type="AlphaFoldDB" id="A0A8J7FC07"/>
<dbReference type="SUPFAM" id="SSF53597">
    <property type="entry name" value="Dihydrofolate reductase-like"/>
    <property type="match status" value="1"/>
</dbReference>
<name>A0A8J7FC07_9GAMM</name>
<evidence type="ECO:0000313" key="12">
    <source>
        <dbReference type="Proteomes" id="UP000640333"/>
    </source>
</evidence>
<evidence type="ECO:0000259" key="10">
    <source>
        <dbReference type="PROSITE" id="PS51330"/>
    </source>
</evidence>
<feature type="domain" description="DHFR" evidence="10">
    <location>
        <begin position="2"/>
        <end position="166"/>
    </location>
</feature>
<evidence type="ECO:0000256" key="1">
    <source>
        <dbReference type="ARBA" id="ARBA00004903"/>
    </source>
</evidence>
<dbReference type="InterPro" id="IPR024072">
    <property type="entry name" value="DHFR-like_dom_sf"/>
</dbReference>
<comment type="similarity">
    <text evidence="2 8 9">Belongs to the dihydrofolate reductase family.</text>
</comment>
<dbReference type="EMBL" id="JADEYS010000005">
    <property type="protein sequence ID" value="MBE9396921.1"/>
    <property type="molecule type" value="Genomic_DNA"/>
</dbReference>
<evidence type="ECO:0000256" key="3">
    <source>
        <dbReference type="ARBA" id="ARBA00012856"/>
    </source>
</evidence>
<comment type="catalytic activity">
    <reaction evidence="8">
        <text>(6S)-5,6,7,8-tetrahydrofolate + NADP(+) = 7,8-dihydrofolate + NADPH + H(+)</text>
        <dbReference type="Rhea" id="RHEA:15009"/>
        <dbReference type="ChEBI" id="CHEBI:15378"/>
        <dbReference type="ChEBI" id="CHEBI:57451"/>
        <dbReference type="ChEBI" id="CHEBI:57453"/>
        <dbReference type="ChEBI" id="CHEBI:57783"/>
        <dbReference type="ChEBI" id="CHEBI:58349"/>
        <dbReference type="EC" id="1.5.1.3"/>
    </reaction>
</comment>
<evidence type="ECO:0000256" key="4">
    <source>
        <dbReference type="ARBA" id="ARBA00022563"/>
    </source>
</evidence>
<dbReference type="GO" id="GO:0070401">
    <property type="term" value="F:NADP+ binding"/>
    <property type="evidence" value="ECO:0007669"/>
    <property type="project" value="UniProtKB-ARBA"/>
</dbReference>
<protein>
    <recommendedName>
        <fullName evidence="3 8">Dihydrofolate reductase</fullName>
        <ecNumber evidence="3 8">1.5.1.3</ecNumber>
    </recommendedName>
</protein>
<dbReference type="UniPathway" id="UPA00077">
    <property type="reaction ID" value="UER00158"/>
</dbReference>
<dbReference type="PIRSF" id="PIRSF000194">
    <property type="entry name" value="DHFR"/>
    <property type="match status" value="1"/>
</dbReference>
<dbReference type="Pfam" id="PF00186">
    <property type="entry name" value="DHFR_1"/>
    <property type="match status" value="1"/>
</dbReference>